<comment type="caution">
    <text evidence="1">The sequence shown here is derived from an EMBL/GenBank/DDBJ whole genome shotgun (WGS) entry which is preliminary data.</text>
</comment>
<name>A0AAV0VEP6_9HEMI</name>
<keyword evidence="2" id="KW-1185">Reference proteome</keyword>
<reference evidence="1 2" key="1">
    <citation type="submission" date="2023-01" db="EMBL/GenBank/DDBJ databases">
        <authorList>
            <person name="Whitehead M."/>
        </authorList>
    </citation>
    <scope>NUCLEOTIDE SEQUENCE [LARGE SCALE GENOMIC DNA]</scope>
</reference>
<evidence type="ECO:0000313" key="1">
    <source>
        <dbReference type="EMBL" id="CAI6342648.1"/>
    </source>
</evidence>
<gene>
    <name evidence="1" type="ORF">MEUPH1_LOCUS17</name>
</gene>
<organism evidence="1 2">
    <name type="scientific">Macrosiphum euphorbiae</name>
    <name type="common">potato aphid</name>
    <dbReference type="NCBI Taxonomy" id="13131"/>
    <lineage>
        <taxon>Eukaryota</taxon>
        <taxon>Metazoa</taxon>
        <taxon>Ecdysozoa</taxon>
        <taxon>Arthropoda</taxon>
        <taxon>Hexapoda</taxon>
        <taxon>Insecta</taxon>
        <taxon>Pterygota</taxon>
        <taxon>Neoptera</taxon>
        <taxon>Paraneoptera</taxon>
        <taxon>Hemiptera</taxon>
        <taxon>Sternorrhyncha</taxon>
        <taxon>Aphidomorpha</taxon>
        <taxon>Aphidoidea</taxon>
        <taxon>Aphididae</taxon>
        <taxon>Macrosiphini</taxon>
        <taxon>Macrosiphum</taxon>
    </lineage>
</organism>
<sequence length="102" mass="11459">MTIGQSKLYNSKITPVGEFCVAECLRQNEPIIIIVAVYISPNQKIDEIDDIVYFLKRSLIAYSTKGTPLLGRGENKLPMILSGDFNVNFASDRSEPLTQFFL</sequence>
<dbReference type="EMBL" id="CARXXK010000001">
    <property type="protein sequence ID" value="CAI6342648.1"/>
    <property type="molecule type" value="Genomic_DNA"/>
</dbReference>
<accession>A0AAV0VEP6</accession>
<dbReference type="Proteomes" id="UP001160148">
    <property type="component" value="Unassembled WGS sequence"/>
</dbReference>
<evidence type="ECO:0000313" key="2">
    <source>
        <dbReference type="Proteomes" id="UP001160148"/>
    </source>
</evidence>
<protein>
    <submittedName>
        <fullName evidence="1">Uncharacterized protein</fullName>
    </submittedName>
</protein>
<dbReference type="AlphaFoldDB" id="A0AAV0VEP6"/>
<proteinExistence type="predicted"/>